<dbReference type="Gene3D" id="3.40.190.150">
    <property type="entry name" value="Bordetella uptake gene, domain 1"/>
    <property type="match status" value="1"/>
</dbReference>
<dbReference type="InterPro" id="IPR042100">
    <property type="entry name" value="Bug_dom1"/>
</dbReference>
<comment type="caution">
    <text evidence="3">The sequence shown here is derived from an EMBL/GenBank/DDBJ whole genome shotgun (WGS) entry which is preliminary data.</text>
</comment>
<dbReference type="PIRSF" id="PIRSF017082">
    <property type="entry name" value="YflP"/>
    <property type="match status" value="1"/>
</dbReference>
<dbReference type="OrthoDB" id="7246401at2"/>
<comment type="similarity">
    <text evidence="1">Belongs to the UPF0065 (bug) family.</text>
</comment>
<organism evidence="3 4">
    <name type="scientific">Hansschlegelia zhihuaiae</name>
    <dbReference type="NCBI Taxonomy" id="405005"/>
    <lineage>
        <taxon>Bacteria</taxon>
        <taxon>Pseudomonadati</taxon>
        <taxon>Pseudomonadota</taxon>
        <taxon>Alphaproteobacteria</taxon>
        <taxon>Hyphomicrobiales</taxon>
        <taxon>Methylopilaceae</taxon>
        <taxon>Hansschlegelia</taxon>
    </lineage>
</organism>
<evidence type="ECO:0000256" key="1">
    <source>
        <dbReference type="ARBA" id="ARBA00006987"/>
    </source>
</evidence>
<keyword evidence="2" id="KW-0732">Signal</keyword>
<reference evidence="3 4" key="1">
    <citation type="submission" date="2018-12" db="EMBL/GenBank/DDBJ databases">
        <title>bacterium Hansschlegelia zhihuaiae S113.</title>
        <authorList>
            <person name="He J."/>
        </authorList>
    </citation>
    <scope>NUCLEOTIDE SEQUENCE [LARGE SCALE GENOMIC DNA]</scope>
    <source>
        <strain evidence="3 4">S 113</strain>
    </source>
</reference>
<dbReference type="RefSeq" id="WP_128779569.1">
    <property type="nucleotide sequence ID" value="NZ_RYFI01000041.1"/>
</dbReference>
<dbReference type="Pfam" id="PF03401">
    <property type="entry name" value="TctC"/>
    <property type="match status" value="1"/>
</dbReference>
<dbReference type="Gene3D" id="3.40.190.10">
    <property type="entry name" value="Periplasmic binding protein-like II"/>
    <property type="match status" value="1"/>
</dbReference>
<gene>
    <name evidence="3" type="ORF">EK403_21870</name>
</gene>
<dbReference type="EMBL" id="RYFI01000041">
    <property type="protein sequence ID" value="RXF66974.1"/>
    <property type="molecule type" value="Genomic_DNA"/>
</dbReference>
<dbReference type="CDD" id="cd07012">
    <property type="entry name" value="PBP2_Bug_TTT"/>
    <property type="match status" value="1"/>
</dbReference>
<protein>
    <submittedName>
        <fullName evidence="3">Tripartite tricarboxylate transporter substrate binding protein</fullName>
    </submittedName>
</protein>
<feature type="chain" id="PRO_5021023717" evidence="2">
    <location>
        <begin position="22"/>
        <end position="328"/>
    </location>
</feature>
<dbReference type="PANTHER" id="PTHR42928:SF1">
    <property type="entry name" value="BLR4371 PROTEIN"/>
    <property type="match status" value="1"/>
</dbReference>
<accession>A0A4Q0M2D7</accession>
<name>A0A4Q0M2D7_9HYPH</name>
<sequence length="328" mass="35628">MKRQLLAACALACATVAPAYAWEPTKPIEIVVPFGPGGASDQMARTLQGLIQKHNLSPQPVVVINKPAAAGGEAMMDIQKSVRDPHKLLTTSSGIYMTPLSTRMPINWRDFTPVAMLAQDEFLIWVKGDAPYKTVQDFLAEAKTAQPPLKIGGAGSKREDDLITFALGAEAGTKITYIPYKSGGETSTQLAGGHIAASTGNPSEEVGSFKGGTAKPLCVLSEKRMRYTTKVASDMSWSDVPTCGEQGVKFTYNMLRGIFMPGRVTPDQQAFYVDLFKKAVETPEWKEYLERSALLPDFRSGKPFEEFLAADEAKHKELMAKAGFLATN</sequence>
<dbReference type="AlphaFoldDB" id="A0A4Q0M2D7"/>
<evidence type="ECO:0000256" key="2">
    <source>
        <dbReference type="SAM" id="SignalP"/>
    </source>
</evidence>
<dbReference type="Proteomes" id="UP000289708">
    <property type="component" value="Unassembled WGS sequence"/>
</dbReference>
<evidence type="ECO:0000313" key="4">
    <source>
        <dbReference type="Proteomes" id="UP000289708"/>
    </source>
</evidence>
<proteinExistence type="inferred from homology"/>
<feature type="signal peptide" evidence="2">
    <location>
        <begin position="1"/>
        <end position="21"/>
    </location>
</feature>
<evidence type="ECO:0000313" key="3">
    <source>
        <dbReference type="EMBL" id="RXF66974.1"/>
    </source>
</evidence>
<dbReference type="PANTHER" id="PTHR42928">
    <property type="entry name" value="TRICARBOXYLATE-BINDING PROTEIN"/>
    <property type="match status" value="1"/>
</dbReference>
<keyword evidence="4" id="KW-1185">Reference proteome</keyword>
<dbReference type="InterPro" id="IPR005064">
    <property type="entry name" value="BUG"/>
</dbReference>